<protein>
    <recommendedName>
        <fullName evidence="3">Thioesterase superfamily protein</fullName>
    </recommendedName>
</protein>
<evidence type="ECO:0000313" key="2">
    <source>
        <dbReference type="Proteomes" id="UP000237822"/>
    </source>
</evidence>
<sequence>MHVVIPQRYSGPPTSGNGGWVSGILAMHTPLPTVASAVTARLQQPPPLERELVLDEGRTPGEATTLLDGDTVVATAVAAPPLREEVPDPVSTAVAREAESRGVRAQDHPFPTCYGCGPANPDGLQIRSGAVDPAGADSRYAATWTPRDASLPEVWAALDCPGGKAAGFPSPPMVLGTMTAQLFTPPVVGEEHVVVSWPRGADGRKRYAGSALFTADGQLLARAEQTWITIGRERAEG</sequence>
<dbReference type="AlphaFoldDB" id="A0A2T0U6E6"/>
<comment type="caution">
    <text evidence="1">The sequence shown here is derived from an EMBL/GenBank/DDBJ whole genome shotgun (WGS) entry which is preliminary data.</text>
</comment>
<proteinExistence type="predicted"/>
<dbReference type="Gene3D" id="3.10.129.10">
    <property type="entry name" value="Hotdog Thioesterase"/>
    <property type="match status" value="1"/>
</dbReference>
<name>A0A2T0U6E6_9MICO</name>
<gene>
    <name evidence="1" type="ORF">BCF74_12717</name>
</gene>
<evidence type="ECO:0000313" key="1">
    <source>
        <dbReference type="EMBL" id="PRY53474.1"/>
    </source>
</evidence>
<accession>A0A2T0U6E6</accession>
<dbReference type="Proteomes" id="UP000237822">
    <property type="component" value="Unassembled WGS sequence"/>
</dbReference>
<dbReference type="EMBL" id="PVTI01000027">
    <property type="protein sequence ID" value="PRY53474.1"/>
    <property type="molecule type" value="Genomic_DNA"/>
</dbReference>
<evidence type="ECO:0008006" key="3">
    <source>
        <dbReference type="Google" id="ProtNLM"/>
    </source>
</evidence>
<dbReference type="SUPFAM" id="SSF54637">
    <property type="entry name" value="Thioesterase/thiol ester dehydrase-isomerase"/>
    <property type="match status" value="1"/>
</dbReference>
<dbReference type="InterPro" id="IPR029069">
    <property type="entry name" value="HotDog_dom_sf"/>
</dbReference>
<reference evidence="1 2" key="1">
    <citation type="submission" date="2018-03" db="EMBL/GenBank/DDBJ databases">
        <title>Genomic Encyclopedia of Archaeal and Bacterial Type Strains, Phase II (KMG-II): from individual species to whole genera.</title>
        <authorList>
            <person name="Goeker M."/>
        </authorList>
    </citation>
    <scope>NUCLEOTIDE SEQUENCE [LARGE SCALE GENOMIC DNA]</scope>
    <source>
        <strain evidence="1 2">ATCC BAA-1496</strain>
    </source>
</reference>
<keyword evidence="2" id="KW-1185">Reference proteome</keyword>
<organism evidence="1 2">
    <name type="scientific">Knoellia remsis</name>
    <dbReference type="NCBI Taxonomy" id="407159"/>
    <lineage>
        <taxon>Bacteria</taxon>
        <taxon>Bacillati</taxon>
        <taxon>Actinomycetota</taxon>
        <taxon>Actinomycetes</taxon>
        <taxon>Micrococcales</taxon>
        <taxon>Intrasporangiaceae</taxon>
        <taxon>Knoellia</taxon>
    </lineage>
</organism>